<dbReference type="Proteomes" id="UP000035740">
    <property type="component" value="Unassembled WGS sequence"/>
</dbReference>
<name>A0A0J8B8P7_BETVV</name>
<sequence>MGATTGSLLALMHVCGPVRYWGAIYTSQRSKKANLKQGKKKVIEVVENTAGKQEFKED</sequence>
<protein>
    <submittedName>
        <fullName evidence="1">Uncharacterized protein</fullName>
    </submittedName>
</protein>
<dbReference type="Gramene" id="KMS97654">
    <property type="protein sequence ID" value="KMS97654"/>
    <property type="gene ID" value="BVRB_5g125030"/>
</dbReference>
<accession>A0A0J8B8P7</accession>
<proteinExistence type="predicted"/>
<gene>
    <name evidence="1" type="ORF">BVRB_5g125030</name>
</gene>
<organism evidence="1 2">
    <name type="scientific">Beta vulgaris subsp. vulgaris</name>
    <name type="common">Beet</name>
    <dbReference type="NCBI Taxonomy" id="3555"/>
    <lineage>
        <taxon>Eukaryota</taxon>
        <taxon>Viridiplantae</taxon>
        <taxon>Streptophyta</taxon>
        <taxon>Embryophyta</taxon>
        <taxon>Tracheophyta</taxon>
        <taxon>Spermatophyta</taxon>
        <taxon>Magnoliopsida</taxon>
        <taxon>eudicotyledons</taxon>
        <taxon>Gunneridae</taxon>
        <taxon>Pentapetalae</taxon>
        <taxon>Caryophyllales</taxon>
        <taxon>Chenopodiaceae</taxon>
        <taxon>Betoideae</taxon>
        <taxon>Beta</taxon>
    </lineage>
</organism>
<evidence type="ECO:0000313" key="2">
    <source>
        <dbReference type="Proteomes" id="UP000035740"/>
    </source>
</evidence>
<evidence type="ECO:0000313" key="1">
    <source>
        <dbReference type="EMBL" id="KMS97654.1"/>
    </source>
</evidence>
<dbReference type="EMBL" id="KQ090299">
    <property type="protein sequence ID" value="KMS97654.1"/>
    <property type="molecule type" value="Genomic_DNA"/>
</dbReference>
<keyword evidence="2" id="KW-1185">Reference proteome</keyword>
<reference evidence="1 2" key="1">
    <citation type="journal article" date="2014" name="Nature">
        <title>The genome of the recently domesticated crop plant sugar beet (Beta vulgaris).</title>
        <authorList>
            <person name="Dohm J.C."/>
            <person name="Minoche A.E."/>
            <person name="Holtgrawe D."/>
            <person name="Capella-Gutierrez S."/>
            <person name="Zakrzewski F."/>
            <person name="Tafer H."/>
            <person name="Rupp O."/>
            <person name="Sorensen T.R."/>
            <person name="Stracke R."/>
            <person name="Reinhardt R."/>
            <person name="Goesmann A."/>
            <person name="Kraft T."/>
            <person name="Schulz B."/>
            <person name="Stadler P.F."/>
            <person name="Schmidt T."/>
            <person name="Gabaldon T."/>
            <person name="Lehrach H."/>
            <person name="Weisshaar B."/>
            <person name="Himmelbauer H."/>
        </authorList>
    </citation>
    <scope>NUCLEOTIDE SEQUENCE [LARGE SCALE GENOMIC DNA]</scope>
    <source>
        <tissue evidence="1">Taproot</tissue>
    </source>
</reference>
<dbReference type="AlphaFoldDB" id="A0A0J8B8P7"/>